<proteinExistence type="predicted"/>
<dbReference type="AlphaFoldDB" id="A0A444Y8R9"/>
<dbReference type="EMBL" id="SDMP01000018">
    <property type="protein sequence ID" value="RYQ98246.1"/>
    <property type="molecule type" value="Genomic_DNA"/>
</dbReference>
<evidence type="ECO:0000313" key="2">
    <source>
        <dbReference type="Proteomes" id="UP000289738"/>
    </source>
</evidence>
<evidence type="ECO:0000313" key="1">
    <source>
        <dbReference type="EMBL" id="RYQ98246.1"/>
    </source>
</evidence>
<comment type="caution">
    <text evidence="1">The sequence shown here is derived from an EMBL/GenBank/DDBJ whole genome shotgun (WGS) entry which is preliminary data.</text>
</comment>
<dbReference type="Proteomes" id="UP000289738">
    <property type="component" value="Chromosome B08"/>
</dbReference>
<reference evidence="1 2" key="1">
    <citation type="submission" date="2019-01" db="EMBL/GenBank/DDBJ databases">
        <title>Sequencing of cultivated peanut Arachis hypogaea provides insights into genome evolution and oil improvement.</title>
        <authorList>
            <person name="Chen X."/>
        </authorList>
    </citation>
    <scope>NUCLEOTIDE SEQUENCE [LARGE SCALE GENOMIC DNA]</scope>
    <source>
        <strain evidence="2">cv. Fuhuasheng</strain>
        <tissue evidence="1">Leaves</tissue>
    </source>
</reference>
<protein>
    <submittedName>
        <fullName evidence="1">Uncharacterized protein</fullName>
    </submittedName>
</protein>
<keyword evidence="2" id="KW-1185">Reference proteome</keyword>
<accession>A0A444Y8R9</accession>
<organism evidence="1 2">
    <name type="scientific">Arachis hypogaea</name>
    <name type="common">Peanut</name>
    <dbReference type="NCBI Taxonomy" id="3818"/>
    <lineage>
        <taxon>Eukaryota</taxon>
        <taxon>Viridiplantae</taxon>
        <taxon>Streptophyta</taxon>
        <taxon>Embryophyta</taxon>
        <taxon>Tracheophyta</taxon>
        <taxon>Spermatophyta</taxon>
        <taxon>Magnoliopsida</taxon>
        <taxon>eudicotyledons</taxon>
        <taxon>Gunneridae</taxon>
        <taxon>Pentapetalae</taxon>
        <taxon>rosids</taxon>
        <taxon>fabids</taxon>
        <taxon>Fabales</taxon>
        <taxon>Fabaceae</taxon>
        <taxon>Papilionoideae</taxon>
        <taxon>50 kb inversion clade</taxon>
        <taxon>dalbergioids sensu lato</taxon>
        <taxon>Dalbergieae</taxon>
        <taxon>Pterocarpus clade</taxon>
        <taxon>Arachis</taxon>
    </lineage>
</organism>
<sequence length="82" mass="9591">MAENQDSELIPQLFIRDFNDIICQDEKEGLHPKPSSQMVDFRNFIDANYLMDLELKGGQITWFSNPRQGFITKERIDRSLAN</sequence>
<name>A0A444Y8R9_ARAHY</name>
<gene>
    <name evidence="1" type="ORF">Ahy_B08g094303</name>
</gene>